<dbReference type="EMBL" id="MU003526">
    <property type="protein sequence ID" value="KAF2466129.1"/>
    <property type="molecule type" value="Genomic_DNA"/>
</dbReference>
<evidence type="ECO:0000313" key="1">
    <source>
        <dbReference type="EMBL" id="KAF2466129.1"/>
    </source>
</evidence>
<name>A0ACB6QGL6_9PLEO</name>
<gene>
    <name evidence="1" type="ORF">BDR25DRAFT_306318</name>
</gene>
<keyword evidence="2" id="KW-1185">Reference proteome</keyword>
<protein>
    <submittedName>
        <fullName evidence="1">Uncharacterized protein</fullName>
    </submittedName>
</protein>
<reference evidence="1" key="1">
    <citation type="journal article" date="2020" name="Stud. Mycol.">
        <title>101 Dothideomycetes genomes: a test case for predicting lifestyles and emergence of pathogens.</title>
        <authorList>
            <person name="Haridas S."/>
            <person name="Albert R."/>
            <person name="Binder M."/>
            <person name="Bloem J."/>
            <person name="Labutti K."/>
            <person name="Salamov A."/>
            <person name="Andreopoulos B."/>
            <person name="Baker S."/>
            <person name="Barry K."/>
            <person name="Bills G."/>
            <person name="Bluhm B."/>
            <person name="Cannon C."/>
            <person name="Castanera R."/>
            <person name="Culley D."/>
            <person name="Daum C."/>
            <person name="Ezra D."/>
            <person name="Gonzalez J."/>
            <person name="Henrissat B."/>
            <person name="Kuo A."/>
            <person name="Liang C."/>
            <person name="Lipzen A."/>
            <person name="Lutzoni F."/>
            <person name="Magnuson J."/>
            <person name="Mondo S."/>
            <person name="Nolan M."/>
            <person name="Ohm R."/>
            <person name="Pangilinan J."/>
            <person name="Park H.-J."/>
            <person name="Ramirez L."/>
            <person name="Alfaro M."/>
            <person name="Sun H."/>
            <person name="Tritt A."/>
            <person name="Yoshinaga Y."/>
            <person name="Zwiers L.-H."/>
            <person name="Turgeon B."/>
            <person name="Goodwin S."/>
            <person name="Spatafora J."/>
            <person name="Crous P."/>
            <person name="Grigoriev I."/>
        </authorList>
    </citation>
    <scope>NUCLEOTIDE SEQUENCE</scope>
    <source>
        <strain evidence="1">ATCC 200398</strain>
    </source>
</reference>
<accession>A0ACB6QGL6</accession>
<proteinExistence type="predicted"/>
<evidence type="ECO:0000313" key="2">
    <source>
        <dbReference type="Proteomes" id="UP000799755"/>
    </source>
</evidence>
<comment type="caution">
    <text evidence="1">The sequence shown here is derived from an EMBL/GenBank/DDBJ whole genome shotgun (WGS) entry which is preliminary data.</text>
</comment>
<organism evidence="1 2">
    <name type="scientific">Lindgomyces ingoldianus</name>
    <dbReference type="NCBI Taxonomy" id="673940"/>
    <lineage>
        <taxon>Eukaryota</taxon>
        <taxon>Fungi</taxon>
        <taxon>Dikarya</taxon>
        <taxon>Ascomycota</taxon>
        <taxon>Pezizomycotina</taxon>
        <taxon>Dothideomycetes</taxon>
        <taxon>Pleosporomycetidae</taxon>
        <taxon>Pleosporales</taxon>
        <taxon>Lindgomycetaceae</taxon>
        <taxon>Lindgomyces</taxon>
    </lineage>
</organism>
<dbReference type="Proteomes" id="UP000799755">
    <property type="component" value="Unassembled WGS sequence"/>
</dbReference>
<sequence length="67" mass="7192">MLAATTSTFGILSSLILDLSVFRILFSLVSALLSTDAFGILSGLVLCCSILSFFHIFNITTLYTSLP</sequence>